<dbReference type="Proteomes" id="UP000199705">
    <property type="component" value="Unassembled WGS sequence"/>
</dbReference>
<feature type="domain" description="Response regulatory" evidence="3">
    <location>
        <begin position="3"/>
        <end position="127"/>
    </location>
</feature>
<dbReference type="Gene3D" id="3.40.50.2300">
    <property type="match status" value="1"/>
</dbReference>
<dbReference type="PANTHER" id="PTHR44591:SF24">
    <property type="entry name" value="PROTEIN-GLUTAMATE METHYLESTERASE_PROTEIN-GLUTAMINE GLUTAMINASE 1"/>
    <property type="match status" value="1"/>
</dbReference>
<organism evidence="4 5">
    <name type="scientific">Mucilaginibacter gossypii</name>
    <dbReference type="NCBI Taxonomy" id="551996"/>
    <lineage>
        <taxon>Bacteria</taxon>
        <taxon>Pseudomonadati</taxon>
        <taxon>Bacteroidota</taxon>
        <taxon>Sphingobacteriia</taxon>
        <taxon>Sphingobacteriales</taxon>
        <taxon>Sphingobacteriaceae</taxon>
        <taxon>Mucilaginibacter</taxon>
    </lineage>
</organism>
<dbReference type="Pfam" id="PF00072">
    <property type="entry name" value="Response_reg"/>
    <property type="match status" value="1"/>
</dbReference>
<dbReference type="GO" id="GO:0000160">
    <property type="term" value="P:phosphorelay signal transduction system"/>
    <property type="evidence" value="ECO:0007669"/>
    <property type="project" value="InterPro"/>
</dbReference>
<dbReference type="PANTHER" id="PTHR44591">
    <property type="entry name" value="STRESS RESPONSE REGULATOR PROTEIN 1"/>
    <property type="match status" value="1"/>
</dbReference>
<evidence type="ECO:0000313" key="4">
    <source>
        <dbReference type="EMBL" id="SDG58570.1"/>
    </source>
</evidence>
<sequence>MFRLLFIDDSKLDHIILDKLIAGIEGFKPVSHSYDGEDALKSLTDNPADCPDVIFLDIRMPRFDGWDFLEGFRDLYPALPVKPLLYVFSSSIDPTDRERALSYSYVTGFFSKPVSRPVLDLVLAACVERSKT</sequence>
<evidence type="ECO:0000256" key="1">
    <source>
        <dbReference type="ARBA" id="ARBA00022553"/>
    </source>
</evidence>
<feature type="modified residue" description="4-aspartylphosphate" evidence="2">
    <location>
        <position position="57"/>
    </location>
</feature>
<name>A0A1G7VI09_9SPHI</name>
<dbReference type="SUPFAM" id="SSF52172">
    <property type="entry name" value="CheY-like"/>
    <property type="match status" value="1"/>
</dbReference>
<dbReference type="STRING" id="551996.SAMN05192573_10445"/>
<evidence type="ECO:0000259" key="3">
    <source>
        <dbReference type="PROSITE" id="PS50110"/>
    </source>
</evidence>
<evidence type="ECO:0000256" key="2">
    <source>
        <dbReference type="PROSITE-ProRule" id="PRU00169"/>
    </source>
</evidence>
<dbReference type="InterPro" id="IPR011006">
    <property type="entry name" value="CheY-like_superfamily"/>
</dbReference>
<dbReference type="InterPro" id="IPR001789">
    <property type="entry name" value="Sig_transdc_resp-reg_receiver"/>
</dbReference>
<protein>
    <submittedName>
        <fullName evidence="4">Response regulator receiver domain-containing protein</fullName>
    </submittedName>
</protein>
<dbReference type="EMBL" id="FNCG01000004">
    <property type="protein sequence ID" value="SDG58570.1"/>
    <property type="molecule type" value="Genomic_DNA"/>
</dbReference>
<gene>
    <name evidence="4" type="ORF">SAMN05192573_10445</name>
</gene>
<evidence type="ECO:0000313" key="5">
    <source>
        <dbReference type="Proteomes" id="UP000199705"/>
    </source>
</evidence>
<dbReference type="AlphaFoldDB" id="A0A1G7VI09"/>
<dbReference type="PROSITE" id="PS50110">
    <property type="entry name" value="RESPONSE_REGULATORY"/>
    <property type="match status" value="1"/>
</dbReference>
<reference evidence="5" key="1">
    <citation type="submission" date="2016-10" db="EMBL/GenBank/DDBJ databases">
        <authorList>
            <person name="Varghese N."/>
            <person name="Submissions S."/>
        </authorList>
    </citation>
    <scope>NUCLEOTIDE SEQUENCE [LARGE SCALE GENOMIC DNA]</scope>
    <source>
        <strain evidence="5">Gh-67</strain>
    </source>
</reference>
<keyword evidence="5" id="KW-1185">Reference proteome</keyword>
<dbReference type="RefSeq" id="WP_091165122.1">
    <property type="nucleotide sequence ID" value="NZ_FNCG01000004.1"/>
</dbReference>
<dbReference type="CDD" id="cd00156">
    <property type="entry name" value="REC"/>
    <property type="match status" value="1"/>
</dbReference>
<accession>A0A1G7VI09</accession>
<dbReference type="InterPro" id="IPR050595">
    <property type="entry name" value="Bact_response_regulator"/>
</dbReference>
<dbReference type="SMART" id="SM00448">
    <property type="entry name" value="REC"/>
    <property type="match status" value="1"/>
</dbReference>
<proteinExistence type="predicted"/>
<keyword evidence="1 2" id="KW-0597">Phosphoprotein</keyword>